<name>A0A6J5QDS1_9CAUD</name>
<sequence length="106" mass="11543">MIVVEDIKQNTSGVWECTYEVSPAPGKRFGWIGYLKEDPRGNPKLIASLRAQAEATYAINPEHVPSEMLASLAYESKAVDAIDPVRVTRVEVMAKAAEVAALEVSP</sequence>
<dbReference type="EMBL" id="LR797030">
    <property type="protein sequence ID" value="CAB4182413.1"/>
    <property type="molecule type" value="Genomic_DNA"/>
</dbReference>
<evidence type="ECO:0000313" key="4">
    <source>
        <dbReference type="EMBL" id="CAB5227450.1"/>
    </source>
</evidence>
<dbReference type="EMBL" id="LR798376">
    <property type="protein sequence ID" value="CAB5227450.1"/>
    <property type="molecule type" value="Genomic_DNA"/>
</dbReference>
<accession>A0A6J5QDS1</accession>
<evidence type="ECO:0000313" key="3">
    <source>
        <dbReference type="EMBL" id="CAB4211456.1"/>
    </source>
</evidence>
<dbReference type="EMBL" id="LR797268">
    <property type="protein sequence ID" value="CAB4198044.1"/>
    <property type="molecule type" value="Genomic_DNA"/>
</dbReference>
<organism evidence="1">
    <name type="scientific">uncultured Caudovirales phage</name>
    <dbReference type="NCBI Taxonomy" id="2100421"/>
    <lineage>
        <taxon>Viruses</taxon>
        <taxon>Duplodnaviria</taxon>
        <taxon>Heunggongvirae</taxon>
        <taxon>Uroviricota</taxon>
        <taxon>Caudoviricetes</taxon>
        <taxon>Peduoviridae</taxon>
        <taxon>Maltschvirus</taxon>
        <taxon>Maltschvirus maltsch</taxon>
    </lineage>
</organism>
<evidence type="ECO:0000313" key="2">
    <source>
        <dbReference type="EMBL" id="CAB4198044.1"/>
    </source>
</evidence>
<gene>
    <name evidence="1" type="ORF">UFOVP1077_3</name>
    <name evidence="2" type="ORF">UFOVP1316_46</name>
    <name evidence="3" type="ORF">UFOVP1428_55</name>
    <name evidence="4" type="ORF">UFOVP1526_44</name>
</gene>
<dbReference type="EMBL" id="LR797374">
    <property type="protein sequence ID" value="CAB4211456.1"/>
    <property type="molecule type" value="Genomic_DNA"/>
</dbReference>
<protein>
    <submittedName>
        <fullName evidence="1">Uncharacterized protein</fullName>
    </submittedName>
</protein>
<reference evidence="1" key="1">
    <citation type="submission" date="2020-05" db="EMBL/GenBank/DDBJ databases">
        <authorList>
            <person name="Chiriac C."/>
            <person name="Salcher M."/>
            <person name="Ghai R."/>
            <person name="Kavagutti S V."/>
        </authorList>
    </citation>
    <scope>NUCLEOTIDE SEQUENCE</scope>
</reference>
<proteinExistence type="predicted"/>
<evidence type="ECO:0000313" key="1">
    <source>
        <dbReference type="EMBL" id="CAB4182413.1"/>
    </source>
</evidence>